<protein>
    <submittedName>
        <fullName evidence="3">Uncharacterized protein LOC102655126 isoform X3</fullName>
    </submittedName>
</protein>
<reference evidence="3" key="2">
    <citation type="submission" date="2025-04" db="UniProtKB">
        <authorList>
            <consortium name="RefSeq"/>
        </authorList>
    </citation>
    <scope>IDENTIFICATION</scope>
    <source>
        <strain evidence="3">DH4</strain>
        <tissue evidence="3">Whole body</tissue>
    </source>
</reference>
<dbReference type="InterPro" id="IPR013783">
    <property type="entry name" value="Ig-like_fold"/>
</dbReference>
<dbReference type="Proteomes" id="UP000005203">
    <property type="component" value="Linkage group LG15"/>
</dbReference>
<keyword evidence="2" id="KW-1185">Reference proteome</keyword>
<dbReference type="AlphaFoldDB" id="A0A7M7MUZ6"/>
<organism evidence="1">
    <name type="scientific">Apis mellifera</name>
    <name type="common">Honeybee</name>
    <dbReference type="NCBI Taxonomy" id="7460"/>
    <lineage>
        <taxon>Eukaryota</taxon>
        <taxon>Metazoa</taxon>
        <taxon>Ecdysozoa</taxon>
        <taxon>Arthropoda</taxon>
        <taxon>Hexapoda</taxon>
        <taxon>Insecta</taxon>
        <taxon>Pterygota</taxon>
        <taxon>Neoptera</taxon>
        <taxon>Endopterygota</taxon>
        <taxon>Hymenoptera</taxon>
        <taxon>Apocrita</taxon>
        <taxon>Aculeata</taxon>
        <taxon>Apoidea</taxon>
        <taxon>Anthophila</taxon>
        <taxon>Apidae</taxon>
        <taxon>Apis</taxon>
    </lineage>
</organism>
<dbReference type="Gene3D" id="2.60.40.10">
    <property type="entry name" value="Immunoglobulins"/>
    <property type="match status" value="1"/>
</dbReference>
<reference evidence="1" key="1">
    <citation type="submission" date="2021-01" db="UniProtKB">
        <authorList>
            <consortium name="EnsemblMetazoa"/>
        </authorList>
    </citation>
    <scope>IDENTIFICATION</scope>
    <source>
        <strain evidence="1">DH4</strain>
    </source>
</reference>
<dbReference type="CTD" id="54859"/>
<gene>
    <name evidence="3" type="primary">LOC102655126</name>
</gene>
<dbReference type="GO" id="GO:0005929">
    <property type="term" value="C:cilium"/>
    <property type="evidence" value="ECO:0007669"/>
    <property type="project" value="TreeGrafter"/>
</dbReference>
<proteinExistence type="predicted"/>
<accession>A0A7M7MUZ6</accession>
<evidence type="ECO:0000313" key="1">
    <source>
        <dbReference type="EnsemblMetazoa" id="XP_026301235"/>
    </source>
</evidence>
<evidence type="ECO:0000313" key="3">
    <source>
        <dbReference type="RefSeq" id="XP_026301235.1"/>
    </source>
</evidence>
<accession>A0A8B8HB20</accession>
<dbReference type="EnsemblMetazoa" id="XM_026445450">
    <property type="protein sequence ID" value="XP_026301235"/>
    <property type="gene ID" value="LOC102655126"/>
</dbReference>
<dbReference type="PANTHER" id="PTHR45912:SF3">
    <property type="entry name" value="CILIA- AND FLAGELLA-ASSOCIATED PROTEIN 47"/>
    <property type="match status" value="1"/>
</dbReference>
<name>A0A7M7MUZ6_APIME</name>
<dbReference type="PANTHER" id="PTHR45912">
    <property type="entry name" value="CILIA- AND FLAGELLA-ASSOCIATED PROTEIN 47"/>
    <property type="match status" value="1"/>
</dbReference>
<dbReference type="GeneID" id="102655126"/>
<dbReference type="RefSeq" id="XP_026301235.1">
    <property type="nucleotide sequence ID" value="XM_026445450.1"/>
</dbReference>
<dbReference type="GO" id="GO:0060271">
    <property type="term" value="P:cilium assembly"/>
    <property type="evidence" value="ECO:0007669"/>
    <property type="project" value="TreeGrafter"/>
</dbReference>
<evidence type="ECO:0000313" key="2">
    <source>
        <dbReference type="Proteomes" id="UP000005203"/>
    </source>
</evidence>
<sequence length="181" mass="20256">MAFSAPIDIGKLKNFPNKSIVFIQEGIEVQHVSSTINEIVEHDEVRIYPKFIQFKEASEGITCHQSITIKNTGKKSAFIRIYQTKSISFQIESLSKGIILNPGFSIRTMVTYSFKRPSLLHVVIPIEINGEILDYRVICKLLVEGISVEPKSIDFGIVDIGHSSGIKIITLKNEGGKSTRY</sequence>